<protein>
    <submittedName>
        <fullName evidence="2">Acetamidase/formamidase</fullName>
    </submittedName>
</protein>
<feature type="region of interest" description="Disordered" evidence="1">
    <location>
        <begin position="372"/>
        <end position="393"/>
    </location>
</feature>
<evidence type="ECO:0000256" key="1">
    <source>
        <dbReference type="SAM" id="MobiDB-lite"/>
    </source>
</evidence>
<proteinExistence type="predicted"/>
<dbReference type="InterPro" id="IPR004304">
    <property type="entry name" value="FmdA_AmdA"/>
</dbReference>
<gene>
    <name evidence="2" type="ORF">CLV29_1215</name>
</gene>
<organism evidence="2 3">
    <name type="scientific">Naumannella halotolerans</name>
    <dbReference type="NCBI Taxonomy" id="993414"/>
    <lineage>
        <taxon>Bacteria</taxon>
        <taxon>Bacillati</taxon>
        <taxon>Actinomycetota</taxon>
        <taxon>Actinomycetes</taxon>
        <taxon>Propionibacteriales</taxon>
        <taxon>Propionibacteriaceae</taxon>
        <taxon>Naumannella</taxon>
    </lineage>
</organism>
<sequence length="393" mass="41097">MTPAQKSPVAASGSASSIGQILQPGQGPIDGDHYLPAGPDTVSWGRLPCRTDSPVLRIAPGQSVTIDTVSHEGVLEDQGKDPLTYFTGHGVPADQVLTDAIAIAAELARDPIADGPHVVTGPILVEGARPGDLLKITVERLLPRVPYGVISNRHGKGALVGELPRAEHNVSVFTPVIESGGALFGSLPLSEGGAAEVSFALAPFLGTMGLAVDSDQHPHSVPPGAFGGNIDIKLLTEGAVLFLPVQVDGALAYVGDPHFAQGDGEVALTALEASLRATLRFDVVNRATAVQEFGQISGPLVRTDEWLVPTGLDPDLNLAMRKCVRAALDLIMARWGMDEHLAYAYLSAATDFDISQVVDIVCGVHARIRESDFDQPTPPAAADPAPAEKEGDR</sequence>
<accession>A0A4R7JAK6</accession>
<dbReference type="SUPFAM" id="SSF141130">
    <property type="entry name" value="Acetamidase/Formamidase-like"/>
    <property type="match status" value="1"/>
</dbReference>
<keyword evidence="3" id="KW-1185">Reference proteome</keyword>
<evidence type="ECO:0000313" key="3">
    <source>
        <dbReference type="Proteomes" id="UP000295371"/>
    </source>
</evidence>
<comment type="caution">
    <text evidence="2">The sequence shown here is derived from an EMBL/GenBank/DDBJ whole genome shotgun (WGS) entry which is preliminary data.</text>
</comment>
<dbReference type="PANTHER" id="PTHR31891:SF1">
    <property type="entry name" value="FORMAMIDASE C869.04-RELATED"/>
    <property type="match status" value="1"/>
</dbReference>
<dbReference type="GO" id="GO:0016811">
    <property type="term" value="F:hydrolase activity, acting on carbon-nitrogen (but not peptide) bonds, in linear amides"/>
    <property type="evidence" value="ECO:0007669"/>
    <property type="project" value="InterPro"/>
</dbReference>
<dbReference type="Proteomes" id="UP000295371">
    <property type="component" value="Unassembled WGS sequence"/>
</dbReference>
<dbReference type="AlphaFoldDB" id="A0A4R7JAK6"/>
<dbReference type="Pfam" id="PF03069">
    <property type="entry name" value="FmdA_AmdA"/>
    <property type="match status" value="2"/>
</dbReference>
<dbReference type="Gene3D" id="2.60.120.580">
    <property type="entry name" value="Acetamidase/Formamidase-like domains"/>
    <property type="match status" value="2"/>
</dbReference>
<feature type="region of interest" description="Disordered" evidence="1">
    <location>
        <begin position="1"/>
        <end position="37"/>
    </location>
</feature>
<dbReference type="EMBL" id="SOAW01000001">
    <property type="protein sequence ID" value="TDT33593.1"/>
    <property type="molecule type" value="Genomic_DNA"/>
</dbReference>
<dbReference type="RefSeq" id="WP_133754082.1">
    <property type="nucleotide sequence ID" value="NZ_CP171129.1"/>
</dbReference>
<name>A0A4R7JAK6_9ACTN</name>
<dbReference type="PANTHER" id="PTHR31891">
    <property type="entry name" value="FORMAMIDASE C869.04-RELATED"/>
    <property type="match status" value="1"/>
</dbReference>
<evidence type="ECO:0000313" key="2">
    <source>
        <dbReference type="EMBL" id="TDT33593.1"/>
    </source>
</evidence>
<dbReference type="Gene3D" id="3.10.28.20">
    <property type="entry name" value="Acetamidase/Formamidase-like domains"/>
    <property type="match status" value="1"/>
</dbReference>
<dbReference type="OrthoDB" id="9785236at2"/>
<reference evidence="2 3" key="1">
    <citation type="submission" date="2019-03" db="EMBL/GenBank/DDBJ databases">
        <title>Genomic Encyclopedia of Archaeal and Bacterial Type Strains, Phase II (KMG-II): from individual species to whole genera.</title>
        <authorList>
            <person name="Goeker M."/>
        </authorList>
    </citation>
    <scope>NUCLEOTIDE SEQUENCE [LARGE SCALE GENOMIC DNA]</scope>
    <source>
        <strain evidence="2 3">DSM 24323</strain>
    </source>
</reference>